<keyword evidence="5" id="KW-0472">Membrane</keyword>
<keyword evidence="4" id="KW-0488">Methylation</keyword>
<evidence type="ECO:0000256" key="5">
    <source>
        <dbReference type="ARBA" id="ARBA00023136"/>
    </source>
</evidence>
<accession>A0A6A5ASS0</accession>
<dbReference type="InterPro" id="IPR045848">
    <property type="entry name" value="R-SNARE_YKT6"/>
</dbReference>
<keyword evidence="3" id="KW-1003">Cell membrane</keyword>
<keyword evidence="6" id="KW-0564">Palmitate</keyword>
<evidence type="ECO:0000313" key="12">
    <source>
        <dbReference type="EMBL" id="KAF0775266.1"/>
    </source>
</evidence>
<dbReference type="SUPFAM" id="SSF64356">
    <property type="entry name" value="SNARE-like"/>
    <property type="match status" value="1"/>
</dbReference>
<protein>
    <recommendedName>
        <fullName evidence="14">V-SNARE coiled-coil homology domain-containing protein</fullName>
    </recommendedName>
</protein>
<dbReference type="GO" id="GO:0005794">
    <property type="term" value="C:Golgi apparatus"/>
    <property type="evidence" value="ECO:0007669"/>
    <property type="project" value="TreeGrafter"/>
</dbReference>
<dbReference type="CDD" id="cd15867">
    <property type="entry name" value="R-SNARE_YKT6"/>
    <property type="match status" value="1"/>
</dbReference>
<dbReference type="InterPro" id="IPR042855">
    <property type="entry name" value="V_SNARE_CC"/>
</dbReference>
<dbReference type="GO" id="GO:0006888">
    <property type="term" value="P:endoplasmic reticulum to Golgi vesicle-mediated transport"/>
    <property type="evidence" value="ECO:0007669"/>
    <property type="project" value="TreeGrafter"/>
</dbReference>
<proteinExistence type="inferred from homology"/>
<dbReference type="Gene3D" id="3.30.450.50">
    <property type="entry name" value="Longin domain"/>
    <property type="match status" value="1"/>
</dbReference>
<keyword evidence="7" id="KW-0449">Lipoprotein</keyword>
<evidence type="ECO:0000256" key="3">
    <source>
        <dbReference type="ARBA" id="ARBA00022475"/>
    </source>
</evidence>
<evidence type="ECO:0000256" key="1">
    <source>
        <dbReference type="ARBA" id="ARBA00004342"/>
    </source>
</evidence>
<dbReference type="InterPro" id="IPR010908">
    <property type="entry name" value="Longin_dom"/>
</dbReference>
<dbReference type="Pfam" id="PF13774">
    <property type="entry name" value="Longin"/>
    <property type="match status" value="1"/>
</dbReference>
<evidence type="ECO:0000256" key="2">
    <source>
        <dbReference type="ARBA" id="ARBA00008025"/>
    </source>
</evidence>
<name>A0A6A5ASS0_APHAT</name>
<sequence length="223" mass="25228">FLRADQGDAEPPILASAFDLNSFGYFKRSTYVTCSGHMLRGNDADGNVSLRRVRDMINFFSRTFIKRTPKGQRQSIQHEGTNHIYVSVKYNCHVYVRQDGLAGIVVCDQEYPPRVAFALMNKFLEEFNKETNGEWRTSPSAANPDWAPLVKALEDYQDPSKADKISAIQKELDETTAVLSKTIDSVLERGEKLDDLVQKSQDLSSQSKVFYKQAKKTNSCCIL</sequence>
<dbReference type="InterPro" id="IPR011012">
    <property type="entry name" value="Longin-like_dom_sf"/>
</dbReference>
<dbReference type="PRINTS" id="PR00219">
    <property type="entry name" value="SYNAPTOBREVN"/>
</dbReference>
<feature type="domain" description="V-SNARE coiled-coil homology" evidence="11">
    <location>
        <begin position="164"/>
        <end position="223"/>
    </location>
</feature>
<comment type="subcellular location">
    <subcellularLocation>
        <location evidence="1">Cell membrane</location>
        <topology evidence="1">Lipid-anchor</topology>
        <orientation evidence="1">Cytoplasmic side</orientation>
    </subcellularLocation>
</comment>
<dbReference type="InterPro" id="IPR001388">
    <property type="entry name" value="Synaptobrevin-like"/>
</dbReference>
<dbReference type="GO" id="GO:0005484">
    <property type="term" value="F:SNAP receptor activity"/>
    <property type="evidence" value="ECO:0007669"/>
    <property type="project" value="TreeGrafter"/>
</dbReference>
<dbReference type="SUPFAM" id="SSF58038">
    <property type="entry name" value="SNARE fusion complex"/>
    <property type="match status" value="1"/>
</dbReference>
<comment type="caution">
    <text evidence="12">The sequence shown here is derived from an EMBL/GenBank/DDBJ whole genome shotgun (WGS) entry which is preliminary data.</text>
</comment>
<dbReference type="Pfam" id="PF00957">
    <property type="entry name" value="Synaptobrevin"/>
    <property type="match status" value="1"/>
</dbReference>
<evidence type="ECO:0000256" key="7">
    <source>
        <dbReference type="ARBA" id="ARBA00023288"/>
    </source>
</evidence>
<dbReference type="CDD" id="cd14824">
    <property type="entry name" value="Longin"/>
    <property type="match status" value="1"/>
</dbReference>
<evidence type="ECO:0000259" key="10">
    <source>
        <dbReference type="PROSITE" id="PS50859"/>
    </source>
</evidence>
<evidence type="ECO:0000259" key="11">
    <source>
        <dbReference type="PROSITE" id="PS50892"/>
    </source>
</evidence>
<dbReference type="VEuPathDB" id="FungiDB:H257_17572"/>
<dbReference type="PANTHER" id="PTHR45806">
    <property type="entry name" value="SYNAPTOBREVIN HOMOLOG YKT6"/>
    <property type="match status" value="1"/>
</dbReference>
<dbReference type="Gene3D" id="1.20.5.110">
    <property type="match status" value="1"/>
</dbReference>
<organism evidence="12 13">
    <name type="scientific">Aphanomyces astaci</name>
    <name type="common">Crayfish plague agent</name>
    <dbReference type="NCBI Taxonomy" id="112090"/>
    <lineage>
        <taxon>Eukaryota</taxon>
        <taxon>Sar</taxon>
        <taxon>Stramenopiles</taxon>
        <taxon>Oomycota</taxon>
        <taxon>Saprolegniomycetes</taxon>
        <taxon>Saprolegniales</taxon>
        <taxon>Verrucalvaceae</taxon>
        <taxon>Aphanomyces</taxon>
    </lineage>
</organism>
<reference evidence="12 13" key="1">
    <citation type="submission" date="2019-06" db="EMBL/GenBank/DDBJ databases">
        <title>Genomics analysis of Aphanomyces spp. identifies a new class of oomycete effector associated with host adaptation.</title>
        <authorList>
            <person name="Gaulin E."/>
        </authorList>
    </citation>
    <scope>NUCLEOTIDE SEQUENCE [LARGE SCALE GENOMIC DNA]</scope>
    <source>
        <strain evidence="12 13">E</strain>
    </source>
</reference>
<evidence type="ECO:0008006" key="14">
    <source>
        <dbReference type="Google" id="ProtNLM"/>
    </source>
</evidence>
<dbReference type="PROSITE" id="PS50859">
    <property type="entry name" value="LONGIN"/>
    <property type="match status" value="1"/>
</dbReference>
<evidence type="ECO:0000313" key="13">
    <source>
        <dbReference type="Proteomes" id="UP000469452"/>
    </source>
</evidence>
<comment type="similarity">
    <text evidence="2">Belongs to the synaptobrevin family.</text>
</comment>
<dbReference type="PROSITE" id="PS50892">
    <property type="entry name" value="V_SNARE"/>
    <property type="match status" value="1"/>
</dbReference>
<dbReference type="EMBL" id="VJMI01001892">
    <property type="protein sequence ID" value="KAF0775266.1"/>
    <property type="molecule type" value="Genomic_DNA"/>
</dbReference>
<evidence type="ECO:0000256" key="8">
    <source>
        <dbReference type="ARBA" id="ARBA00023289"/>
    </source>
</evidence>
<feature type="non-terminal residue" evidence="12">
    <location>
        <position position="223"/>
    </location>
</feature>
<evidence type="ECO:0000256" key="6">
    <source>
        <dbReference type="ARBA" id="ARBA00023139"/>
    </source>
</evidence>
<dbReference type="SMART" id="SM01270">
    <property type="entry name" value="Longin"/>
    <property type="match status" value="1"/>
</dbReference>
<evidence type="ECO:0000256" key="9">
    <source>
        <dbReference type="PROSITE-ProRule" id="PRU00290"/>
    </source>
</evidence>
<dbReference type="AlphaFoldDB" id="A0A6A5ASS0"/>
<feature type="domain" description="Longin" evidence="10">
    <location>
        <begin position="1"/>
        <end position="150"/>
    </location>
</feature>
<feature type="non-terminal residue" evidence="12">
    <location>
        <position position="1"/>
    </location>
</feature>
<keyword evidence="8" id="KW-0636">Prenylation</keyword>
<keyword evidence="9" id="KW-0175">Coiled coil</keyword>
<dbReference type="PANTHER" id="PTHR45806:SF1">
    <property type="entry name" value="SYNAPTOBREVIN HOMOLOG YKT6"/>
    <property type="match status" value="1"/>
</dbReference>
<gene>
    <name evidence="12" type="ORF">AaE_001034</name>
</gene>
<evidence type="ECO:0000256" key="4">
    <source>
        <dbReference type="ARBA" id="ARBA00022481"/>
    </source>
</evidence>
<dbReference type="Proteomes" id="UP000469452">
    <property type="component" value="Unassembled WGS sequence"/>
</dbReference>
<dbReference type="GO" id="GO:0005886">
    <property type="term" value="C:plasma membrane"/>
    <property type="evidence" value="ECO:0007669"/>
    <property type="project" value="UniProtKB-SubCell"/>
</dbReference>